<reference evidence="8 9" key="1">
    <citation type="submission" date="2018-04" db="EMBL/GenBank/DDBJ databases">
        <title>Novel Campyloabacter and Helicobacter Species and Strains.</title>
        <authorList>
            <person name="Mannion A.J."/>
            <person name="Shen Z."/>
            <person name="Fox J.G."/>
        </authorList>
    </citation>
    <scope>NUCLEOTIDE SEQUENCE [LARGE SCALE GENOMIC DNA]</scope>
    <source>
        <strain evidence="8 9">MIT 98-6070</strain>
    </source>
</reference>
<dbReference type="GO" id="GO:1904047">
    <property type="term" value="F:S-adenosyl-L-methionine binding"/>
    <property type="evidence" value="ECO:0007669"/>
    <property type="project" value="TreeGrafter"/>
</dbReference>
<dbReference type="PANTHER" id="PTHR30481">
    <property type="entry name" value="DNA ADENINE METHYLASE"/>
    <property type="match status" value="1"/>
</dbReference>
<evidence type="ECO:0000256" key="4">
    <source>
        <dbReference type="ARBA" id="ARBA00022679"/>
    </source>
</evidence>
<keyword evidence="9" id="KW-1185">Reference proteome</keyword>
<dbReference type="Pfam" id="PF02086">
    <property type="entry name" value="MethyltransfD12"/>
    <property type="match status" value="1"/>
</dbReference>
<comment type="catalytic activity">
    <reaction evidence="6 7">
        <text>a 2'-deoxyadenosine in DNA + S-adenosyl-L-methionine = an N(6)-methyl-2'-deoxyadenosine in DNA + S-adenosyl-L-homocysteine + H(+)</text>
        <dbReference type="Rhea" id="RHEA:15197"/>
        <dbReference type="Rhea" id="RHEA-COMP:12418"/>
        <dbReference type="Rhea" id="RHEA-COMP:12419"/>
        <dbReference type="ChEBI" id="CHEBI:15378"/>
        <dbReference type="ChEBI" id="CHEBI:57856"/>
        <dbReference type="ChEBI" id="CHEBI:59789"/>
        <dbReference type="ChEBI" id="CHEBI:90615"/>
        <dbReference type="ChEBI" id="CHEBI:90616"/>
        <dbReference type="EC" id="2.1.1.72"/>
    </reaction>
</comment>
<organism evidence="8 9">
    <name type="scientific">Helicobacter marmotae</name>
    <dbReference type="NCBI Taxonomy" id="152490"/>
    <lineage>
        <taxon>Bacteria</taxon>
        <taxon>Pseudomonadati</taxon>
        <taxon>Campylobacterota</taxon>
        <taxon>Epsilonproteobacteria</taxon>
        <taxon>Campylobacterales</taxon>
        <taxon>Helicobacteraceae</taxon>
        <taxon>Helicobacter</taxon>
    </lineage>
</organism>
<dbReference type="GO" id="GO:0009307">
    <property type="term" value="P:DNA restriction-modification system"/>
    <property type="evidence" value="ECO:0007669"/>
    <property type="project" value="InterPro"/>
</dbReference>
<dbReference type="Gene3D" id="1.10.1020.10">
    <property type="entry name" value="Adenine-specific Methyltransferase, Domain 2"/>
    <property type="match status" value="1"/>
</dbReference>
<dbReference type="GO" id="GO:0006298">
    <property type="term" value="P:mismatch repair"/>
    <property type="evidence" value="ECO:0007669"/>
    <property type="project" value="TreeGrafter"/>
</dbReference>
<evidence type="ECO:0000313" key="8">
    <source>
        <dbReference type="EMBL" id="RDU59558.1"/>
    </source>
</evidence>
<evidence type="ECO:0000256" key="5">
    <source>
        <dbReference type="ARBA" id="ARBA00022691"/>
    </source>
</evidence>
<dbReference type="EC" id="2.1.1.72" evidence="2 7"/>
<dbReference type="InterPro" id="IPR029063">
    <property type="entry name" value="SAM-dependent_MTases_sf"/>
</dbReference>
<dbReference type="GO" id="GO:0043565">
    <property type="term" value="F:sequence-specific DNA binding"/>
    <property type="evidence" value="ECO:0007669"/>
    <property type="project" value="TreeGrafter"/>
</dbReference>
<dbReference type="GO" id="GO:0032259">
    <property type="term" value="P:methylation"/>
    <property type="evidence" value="ECO:0007669"/>
    <property type="project" value="UniProtKB-KW"/>
</dbReference>
<dbReference type="PIRSF" id="PIRSF000398">
    <property type="entry name" value="M_m6A_EcoRV"/>
    <property type="match status" value="1"/>
</dbReference>
<protein>
    <recommendedName>
        <fullName evidence="2 7">Site-specific DNA-methyltransferase (adenine-specific)</fullName>
        <ecNumber evidence="2 7">2.1.1.72</ecNumber>
    </recommendedName>
</protein>
<sequence>MTKTLQPTNHYCKSPLNYIGGKYKILPQLLPLFPAQSDIFLDLFCGGCNVGINIENLALQNSNTTKHLMPQAQKLIFNDNLTYLIDLYKYLQCNALETTLQAIDNIISKYKLDLQNAQGYCLLRDDYNAHKSPILLFVLIAFSFNHQIRFNNAHKFNNPFGKNRSSFNPAMRNHLINFVKALQNKPITFSSLNFEKALDSVALNRQSFVYADPPYLITQGTYNDGKRGFSGWNEQLEKRLLYSLKFLDSQGIKFALSNVLSHKGKHNEILQQWIHTNDYVVYCIQSHYTNANYQTKYKDKNLTKEVLITNYESSKALYTGDSHALYW</sequence>
<dbReference type="InterPro" id="IPR012263">
    <property type="entry name" value="M_m6A_EcoRV"/>
</dbReference>
<dbReference type="SUPFAM" id="SSF53335">
    <property type="entry name" value="S-adenosyl-L-methionine-dependent methyltransferases"/>
    <property type="match status" value="1"/>
</dbReference>
<evidence type="ECO:0000256" key="6">
    <source>
        <dbReference type="ARBA" id="ARBA00047942"/>
    </source>
</evidence>
<dbReference type="PROSITE" id="PS00092">
    <property type="entry name" value="N6_MTASE"/>
    <property type="match status" value="1"/>
</dbReference>
<keyword evidence="3 7" id="KW-0489">Methyltransferase</keyword>
<dbReference type="InterPro" id="IPR023095">
    <property type="entry name" value="Ade_MeTrfase_dom_2"/>
</dbReference>
<evidence type="ECO:0000313" key="9">
    <source>
        <dbReference type="Proteomes" id="UP000256599"/>
    </source>
</evidence>
<accession>A0A3D8I371</accession>
<evidence type="ECO:0000256" key="3">
    <source>
        <dbReference type="ARBA" id="ARBA00022603"/>
    </source>
</evidence>
<gene>
    <name evidence="8" type="ORF">CQA63_06550</name>
</gene>
<dbReference type="NCBIfam" id="TIGR00571">
    <property type="entry name" value="dam"/>
    <property type="match status" value="1"/>
</dbReference>
<dbReference type="Gene3D" id="3.40.50.150">
    <property type="entry name" value="Vaccinia Virus protein VP39"/>
    <property type="match status" value="1"/>
</dbReference>
<dbReference type="InterPro" id="IPR002052">
    <property type="entry name" value="DNA_methylase_N6_adenine_CS"/>
</dbReference>
<dbReference type="AlphaFoldDB" id="A0A3D8I371"/>
<keyword evidence="5 7" id="KW-0949">S-adenosyl-L-methionine</keyword>
<dbReference type="PANTHER" id="PTHR30481:SF3">
    <property type="entry name" value="DNA ADENINE METHYLASE"/>
    <property type="match status" value="1"/>
</dbReference>
<dbReference type="EMBL" id="NXLR01000011">
    <property type="protein sequence ID" value="RDU59558.1"/>
    <property type="molecule type" value="Genomic_DNA"/>
</dbReference>
<proteinExistence type="inferred from homology"/>
<evidence type="ECO:0000256" key="7">
    <source>
        <dbReference type="RuleBase" id="RU361257"/>
    </source>
</evidence>
<dbReference type="RefSeq" id="WP_104699070.1">
    <property type="nucleotide sequence ID" value="NZ_FZPP01000001.1"/>
</dbReference>
<dbReference type="InterPro" id="IPR012327">
    <property type="entry name" value="MeTrfase_D12"/>
</dbReference>
<comment type="similarity">
    <text evidence="1 7">Belongs to the N(4)/N(6)-methyltransferase family.</text>
</comment>
<name>A0A3D8I371_9HELI</name>
<dbReference type="OrthoDB" id="9805629at2"/>
<keyword evidence="4 7" id="KW-0808">Transferase</keyword>
<dbReference type="GO" id="GO:0009007">
    <property type="term" value="F:site-specific DNA-methyltransferase (adenine-specific) activity"/>
    <property type="evidence" value="ECO:0007669"/>
    <property type="project" value="UniProtKB-UniRule"/>
</dbReference>
<evidence type="ECO:0000256" key="1">
    <source>
        <dbReference type="ARBA" id="ARBA00006594"/>
    </source>
</evidence>
<comment type="caution">
    <text evidence="8">The sequence shown here is derived from an EMBL/GenBank/DDBJ whole genome shotgun (WGS) entry which is preliminary data.</text>
</comment>
<dbReference type="Proteomes" id="UP000256599">
    <property type="component" value="Unassembled WGS sequence"/>
</dbReference>
<dbReference type="PRINTS" id="PR00505">
    <property type="entry name" value="D12N6MTFRASE"/>
</dbReference>
<evidence type="ECO:0000256" key="2">
    <source>
        <dbReference type="ARBA" id="ARBA00011900"/>
    </source>
</evidence>